<sequence>MTSSLLVLPRQHSSTCSLMQVPLGRCPNLFRNPGMLVALFGFHYSKPQDRTTGLLTNDKHRR</sequence>
<keyword evidence="2" id="KW-1185">Reference proteome</keyword>
<dbReference type="EMBL" id="VSRR010075152">
    <property type="protein sequence ID" value="MPC87646.1"/>
    <property type="molecule type" value="Genomic_DNA"/>
</dbReference>
<comment type="caution">
    <text evidence="1">The sequence shown here is derived from an EMBL/GenBank/DDBJ whole genome shotgun (WGS) entry which is preliminary data.</text>
</comment>
<evidence type="ECO:0000313" key="1">
    <source>
        <dbReference type="EMBL" id="MPC87646.1"/>
    </source>
</evidence>
<accession>A0A5B7J132</accession>
<reference evidence="1 2" key="1">
    <citation type="submission" date="2019-05" db="EMBL/GenBank/DDBJ databases">
        <title>Another draft genome of Portunus trituberculatus and its Hox gene families provides insights of decapod evolution.</title>
        <authorList>
            <person name="Jeong J.-H."/>
            <person name="Song I."/>
            <person name="Kim S."/>
            <person name="Choi T."/>
            <person name="Kim D."/>
            <person name="Ryu S."/>
            <person name="Kim W."/>
        </authorList>
    </citation>
    <scope>NUCLEOTIDE SEQUENCE [LARGE SCALE GENOMIC DNA]</scope>
    <source>
        <tissue evidence="1">Muscle</tissue>
    </source>
</reference>
<organism evidence="1 2">
    <name type="scientific">Portunus trituberculatus</name>
    <name type="common">Swimming crab</name>
    <name type="synonym">Neptunus trituberculatus</name>
    <dbReference type="NCBI Taxonomy" id="210409"/>
    <lineage>
        <taxon>Eukaryota</taxon>
        <taxon>Metazoa</taxon>
        <taxon>Ecdysozoa</taxon>
        <taxon>Arthropoda</taxon>
        <taxon>Crustacea</taxon>
        <taxon>Multicrustacea</taxon>
        <taxon>Malacostraca</taxon>
        <taxon>Eumalacostraca</taxon>
        <taxon>Eucarida</taxon>
        <taxon>Decapoda</taxon>
        <taxon>Pleocyemata</taxon>
        <taxon>Brachyura</taxon>
        <taxon>Eubrachyura</taxon>
        <taxon>Portunoidea</taxon>
        <taxon>Portunidae</taxon>
        <taxon>Portuninae</taxon>
        <taxon>Portunus</taxon>
    </lineage>
</organism>
<name>A0A5B7J132_PORTR</name>
<dbReference type="Proteomes" id="UP000324222">
    <property type="component" value="Unassembled WGS sequence"/>
</dbReference>
<dbReference type="AlphaFoldDB" id="A0A5B7J132"/>
<gene>
    <name evidence="1" type="ORF">E2C01_082517</name>
</gene>
<proteinExistence type="predicted"/>
<evidence type="ECO:0000313" key="2">
    <source>
        <dbReference type="Proteomes" id="UP000324222"/>
    </source>
</evidence>
<protein>
    <submittedName>
        <fullName evidence="1">Uncharacterized protein</fullName>
    </submittedName>
</protein>